<dbReference type="Pfam" id="PF00090">
    <property type="entry name" value="TSP_1"/>
    <property type="match status" value="4"/>
</dbReference>
<keyword evidence="2" id="KW-1015">Disulfide bond</keyword>
<dbReference type="SMART" id="SM00209">
    <property type="entry name" value="TSP1"/>
    <property type="match status" value="4"/>
</dbReference>
<dbReference type="PANTHER" id="PTHR22906">
    <property type="entry name" value="PROPERDIN"/>
    <property type="match status" value="1"/>
</dbReference>
<dbReference type="InterPro" id="IPR000884">
    <property type="entry name" value="TSP1_rpt"/>
</dbReference>
<dbReference type="SUPFAM" id="SSF82895">
    <property type="entry name" value="TSP-1 type 1 repeat"/>
    <property type="match status" value="3"/>
</dbReference>
<organism evidence="5 6">
    <name type="scientific">Owenia fusiformis</name>
    <name type="common">Polychaete worm</name>
    <dbReference type="NCBI Taxonomy" id="6347"/>
    <lineage>
        <taxon>Eukaryota</taxon>
        <taxon>Metazoa</taxon>
        <taxon>Spiralia</taxon>
        <taxon>Lophotrochozoa</taxon>
        <taxon>Annelida</taxon>
        <taxon>Polychaeta</taxon>
        <taxon>Sedentaria</taxon>
        <taxon>Canalipalpata</taxon>
        <taxon>Sabellida</taxon>
        <taxon>Oweniida</taxon>
        <taxon>Oweniidae</taxon>
        <taxon>Owenia</taxon>
    </lineage>
</organism>
<dbReference type="InterPro" id="IPR052065">
    <property type="entry name" value="Compl_asym_regulator"/>
</dbReference>
<sequence length="401" mass="44413">MATETGGAARQPAEENNSDANTDAVTLSVTQETSAEQRPSQPPSYDSIYKDGPPSEYLQQSNAYIIATPSVPPPLPSPLMAEIERDRVHRERNRQKMGPSLSQRTRVKLVGCVIFGIMAVVVIAVVLSRDHKSKGSETSGWNAWSDYGSCSHTCDRGVQYRTRSCQAPGYCAGTSSNSRFCKMKDCLLQAGSEYAWSAWTPCSVSCGTGTQFKFQYCKDGFTCDDFYADKPESRECNTQLCEAQEDDDEEAFPEPEPNKPKYSSWEAWTPCSKSCGSGLKSRSRTCEDPPYLCSGVDSETTCCNIEPCVEETAWIGDWSNCSSKCGVGVSHRRYNFSYDQVKYVEKPCYTPCLGESNWMPWGCWVCIGQTSYRNRTCDKLGPNSCAGEPVQGDGTCRFDNY</sequence>
<dbReference type="OrthoDB" id="6051778at2759"/>
<keyword evidence="4" id="KW-0472">Membrane</keyword>
<evidence type="ECO:0000256" key="2">
    <source>
        <dbReference type="ARBA" id="ARBA00023157"/>
    </source>
</evidence>
<name>A0A8J1XXA7_OWEFU</name>
<feature type="region of interest" description="Disordered" evidence="3">
    <location>
        <begin position="1"/>
        <end position="53"/>
    </location>
</feature>
<keyword evidence="4" id="KW-0812">Transmembrane</keyword>
<evidence type="ECO:0000256" key="4">
    <source>
        <dbReference type="SAM" id="Phobius"/>
    </source>
</evidence>
<comment type="caution">
    <text evidence="5">The sequence shown here is derived from an EMBL/GenBank/DDBJ whole genome shotgun (WGS) entry which is preliminary data.</text>
</comment>
<evidence type="ECO:0000313" key="6">
    <source>
        <dbReference type="Proteomes" id="UP000749559"/>
    </source>
</evidence>
<reference evidence="5" key="1">
    <citation type="submission" date="2022-03" db="EMBL/GenBank/DDBJ databases">
        <authorList>
            <person name="Martin C."/>
        </authorList>
    </citation>
    <scope>NUCLEOTIDE SEQUENCE</scope>
</reference>
<accession>A0A8J1XXA7</accession>
<feature type="transmembrane region" description="Helical" evidence="4">
    <location>
        <begin position="107"/>
        <end position="127"/>
    </location>
</feature>
<evidence type="ECO:0000256" key="3">
    <source>
        <dbReference type="SAM" id="MobiDB-lite"/>
    </source>
</evidence>
<dbReference type="Gene3D" id="2.20.100.10">
    <property type="entry name" value="Thrombospondin type-1 (TSP1) repeat"/>
    <property type="match status" value="3"/>
</dbReference>
<protein>
    <submittedName>
        <fullName evidence="5">Uncharacterized protein</fullName>
    </submittedName>
</protein>
<gene>
    <name evidence="5" type="ORF">OFUS_LOCUS16376</name>
</gene>
<dbReference type="EMBL" id="CAIIXF020000008">
    <property type="protein sequence ID" value="CAH1791278.1"/>
    <property type="molecule type" value="Genomic_DNA"/>
</dbReference>
<evidence type="ECO:0000313" key="5">
    <source>
        <dbReference type="EMBL" id="CAH1791278.1"/>
    </source>
</evidence>
<keyword evidence="1" id="KW-0677">Repeat</keyword>
<evidence type="ECO:0000256" key="1">
    <source>
        <dbReference type="ARBA" id="ARBA00022737"/>
    </source>
</evidence>
<feature type="compositionally biased region" description="Polar residues" evidence="3">
    <location>
        <begin position="14"/>
        <end position="39"/>
    </location>
</feature>
<dbReference type="InterPro" id="IPR036383">
    <property type="entry name" value="TSP1_rpt_sf"/>
</dbReference>
<keyword evidence="6" id="KW-1185">Reference proteome</keyword>
<proteinExistence type="predicted"/>
<dbReference type="PANTHER" id="PTHR22906:SF21">
    <property type="entry name" value="SEMA DOMAIN-CONTAINING PROTEIN"/>
    <property type="match status" value="1"/>
</dbReference>
<dbReference type="AlphaFoldDB" id="A0A8J1XXA7"/>
<dbReference type="Proteomes" id="UP000749559">
    <property type="component" value="Unassembled WGS sequence"/>
</dbReference>
<dbReference type="PROSITE" id="PS50092">
    <property type="entry name" value="TSP1"/>
    <property type="match status" value="2"/>
</dbReference>
<keyword evidence="4" id="KW-1133">Transmembrane helix</keyword>